<gene>
    <name evidence="1" type="ORF">KSS94_11130</name>
</gene>
<dbReference type="Proteomes" id="UP001046350">
    <property type="component" value="Chromosome"/>
</dbReference>
<accession>A0ABX8NDQ8</accession>
<dbReference type="RefSeq" id="WP_217843025.1">
    <property type="nucleotide sequence ID" value="NZ_CP077076.1"/>
</dbReference>
<reference evidence="1" key="1">
    <citation type="journal article" date="2021" name="Microorganisms">
        <title>The Ever-Expanding Pseudomonas Genus: Description of 43 New Species and Partition of the Pseudomonas putida Group.</title>
        <authorList>
            <person name="Girard L."/>
            <person name="Lood C."/>
            <person name="Hofte M."/>
            <person name="Vandamme P."/>
            <person name="Rokni-Zadeh H."/>
            <person name="van Noort V."/>
            <person name="Lavigne R."/>
            <person name="De Mot R."/>
        </authorList>
    </citation>
    <scope>NUCLEOTIDE SEQUENCE</scope>
    <source>
        <strain evidence="1">COW40</strain>
    </source>
</reference>
<name>A0ABX8NDQ8_9PSED</name>
<dbReference type="EMBL" id="CP077076">
    <property type="protein sequence ID" value="QXH53628.1"/>
    <property type="molecule type" value="Genomic_DNA"/>
</dbReference>
<proteinExistence type="predicted"/>
<evidence type="ECO:0000313" key="1">
    <source>
        <dbReference type="EMBL" id="QXH53628.1"/>
    </source>
</evidence>
<sequence length="138" mass="15354">MDINRLLKKRQLNVQEQNALTAHFITSSAKAWREQGIPACLAQYAESQGVCWSGSIVLTLDVDFPGMARLAGRLLTQNERFIDFELDTDITHHTLLAVEQWEDVSAEQDLSLSKRGTGKGYGAIALEVRRRLLGVSAL</sequence>
<keyword evidence="2" id="KW-1185">Reference proteome</keyword>
<protein>
    <submittedName>
        <fullName evidence="1">Uncharacterized protein</fullName>
    </submittedName>
</protein>
<organism evidence="1 2">
    <name type="scientific">Pseudomonas fakonensis</name>
    <dbReference type="NCBI Taxonomy" id="2842355"/>
    <lineage>
        <taxon>Bacteria</taxon>
        <taxon>Pseudomonadati</taxon>
        <taxon>Pseudomonadota</taxon>
        <taxon>Gammaproteobacteria</taxon>
        <taxon>Pseudomonadales</taxon>
        <taxon>Pseudomonadaceae</taxon>
        <taxon>Pseudomonas</taxon>
    </lineage>
</organism>
<evidence type="ECO:0000313" key="2">
    <source>
        <dbReference type="Proteomes" id="UP001046350"/>
    </source>
</evidence>